<dbReference type="PRINTS" id="PR00032">
    <property type="entry name" value="HTHARAC"/>
</dbReference>
<dbReference type="InterPro" id="IPR018062">
    <property type="entry name" value="HTH_AraC-typ_CS"/>
</dbReference>
<gene>
    <name evidence="5" type="ORF">EDD27_9067</name>
</gene>
<keyword evidence="2 5" id="KW-0238">DNA-binding</keyword>
<dbReference type="Pfam" id="PF12852">
    <property type="entry name" value="Cupin_6"/>
    <property type="match status" value="1"/>
</dbReference>
<keyword evidence="6" id="KW-1185">Reference proteome</keyword>
<dbReference type="OrthoDB" id="241790at2"/>
<evidence type="ECO:0000313" key="6">
    <source>
        <dbReference type="Proteomes" id="UP000284824"/>
    </source>
</evidence>
<protein>
    <submittedName>
        <fullName evidence="5">AraC-like DNA-binding protein</fullName>
    </submittedName>
</protein>
<evidence type="ECO:0000256" key="2">
    <source>
        <dbReference type="ARBA" id="ARBA00023125"/>
    </source>
</evidence>
<dbReference type="InterPro" id="IPR009057">
    <property type="entry name" value="Homeodomain-like_sf"/>
</dbReference>
<dbReference type="SMART" id="SM00342">
    <property type="entry name" value="HTH_ARAC"/>
    <property type="match status" value="1"/>
</dbReference>
<dbReference type="InterPro" id="IPR050204">
    <property type="entry name" value="AraC_XylS_family_regulators"/>
</dbReference>
<evidence type="ECO:0000256" key="3">
    <source>
        <dbReference type="ARBA" id="ARBA00023163"/>
    </source>
</evidence>
<dbReference type="Pfam" id="PF12833">
    <property type="entry name" value="HTH_18"/>
    <property type="match status" value="1"/>
</dbReference>
<keyword evidence="3" id="KW-0804">Transcription</keyword>
<organism evidence="5 6">
    <name type="scientific">Nonomuraea polychroma</name>
    <dbReference type="NCBI Taxonomy" id="46176"/>
    <lineage>
        <taxon>Bacteria</taxon>
        <taxon>Bacillati</taxon>
        <taxon>Actinomycetota</taxon>
        <taxon>Actinomycetes</taxon>
        <taxon>Streptosporangiales</taxon>
        <taxon>Streptosporangiaceae</taxon>
        <taxon>Nonomuraea</taxon>
    </lineage>
</organism>
<keyword evidence="1" id="KW-0805">Transcription regulation</keyword>
<name>A0A438MJW5_9ACTN</name>
<dbReference type="PANTHER" id="PTHR46796:SF13">
    <property type="entry name" value="HTH-TYPE TRANSCRIPTIONAL ACTIVATOR RHAS"/>
    <property type="match status" value="1"/>
</dbReference>
<feature type="domain" description="HTH araC/xylS-type" evidence="4">
    <location>
        <begin position="206"/>
        <end position="304"/>
    </location>
</feature>
<dbReference type="GO" id="GO:0043565">
    <property type="term" value="F:sequence-specific DNA binding"/>
    <property type="evidence" value="ECO:0007669"/>
    <property type="project" value="InterPro"/>
</dbReference>
<dbReference type="EMBL" id="SAUN01000001">
    <property type="protein sequence ID" value="RVX46210.1"/>
    <property type="molecule type" value="Genomic_DNA"/>
</dbReference>
<reference evidence="5 6" key="1">
    <citation type="submission" date="2019-01" db="EMBL/GenBank/DDBJ databases">
        <title>Sequencing the genomes of 1000 actinobacteria strains.</title>
        <authorList>
            <person name="Klenk H.-P."/>
        </authorList>
    </citation>
    <scope>NUCLEOTIDE SEQUENCE [LARGE SCALE GENOMIC DNA]</scope>
    <source>
        <strain evidence="5 6">DSM 43925</strain>
    </source>
</reference>
<evidence type="ECO:0000259" key="4">
    <source>
        <dbReference type="PROSITE" id="PS01124"/>
    </source>
</evidence>
<dbReference type="PANTHER" id="PTHR46796">
    <property type="entry name" value="HTH-TYPE TRANSCRIPTIONAL ACTIVATOR RHAS-RELATED"/>
    <property type="match status" value="1"/>
</dbReference>
<dbReference type="Gene3D" id="1.10.10.60">
    <property type="entry name" value="Homeodomain-like"/>
    <property type="match status" value="2"/>
</dbReference>
<accession>A0A438MJW5</accession>
<evidence type="ECO:0000313" key="5">
    <source>
        <dbReference type="EMBL" id="RVX46210.1"/>
    </source>
</evidence>
<dbReference type="Proteomes" id="UP000284824">
    <property type="component" value="Unassembled WGS sequence"/>
</dbReference>
<dbReference type="InterPro" id="IPR018060">
    <property type="entry name" value="HTH_AraC"/>
</dbReference>
<dbReference type="InterPro" id="IPR020449">
    <property type="entry name" value="Tscrpt_reg_AraC-type_HTH"/>
</dbReference>
<dbReference type="GO" id="GO:0003700">
    <property type="term" value="F:DNA-binding transcription factor activity"/>
    <property type="evidence" value="ECO:0007669"/>
    <property type="project" value="InterPro"/>
</dbReference>
<dbReference type="PROSITE" id="PS00041">
    <property type="entry name" value="HTH_ARAC_FAMILY_1"/>
    <property type="match status" value="1"/>
</dbReference>
<evidence type="ECO:0000256" key="1">
    <source>
        <dbReference type="ARBA" id="ARBA00023015"/>
    </source>
</evidence>
<proteinExistence type="predicted"/>
<dbReference type="SUPFAM" id="SSF46689">
    <property type="entry name" value="Homeodomain-like"/>
    <property type="match status" value="2"/>
</dbReference>
<comment type="caution">
    <text evidence="5">The sequence shown here is derived from an EMBL/GenBank/DDBJ whole genome shotgun (WGS) entry which is preliminary data.</text>
</comment>
<dbReference type="PROSITE" id="PS01124">
    <property type="entry name" value="HTH_ARAC_FAMILY_2"/>
    <property type="match status" value="1"/>
</dbReference>
<sequence>MDVLSQVIDSMRSGRPRFARIAGHGVWGGRLQPVAGVAFHVMLRGACTLIPSAGDPVALGVGDVVLLPNGHGHGVAESAGAELEDVPLMRGDEFRLEPQTISLGSSGRPVSAMVLSGMFPVDDKRCHPIINDLPDIIHLPAQLGHEPPLRNVIDLLGGELDKPGIGTESAIGSLLDALLLFALRAWYGSHGAWVGWGPALNDRAISHVLCRINNDPGQPWTVHGLGAEAGLSRSAFARRFTTLVGRPPLGYLTWVRMNAAAQTLRESDEPLETVARKVGYGSEYAFAAAFKRHFGTAPGNYRRQNSTVSKGA</sequence>
<dbReference type="AlphaFoldDB" id="A0A438MJW5"/>
<dbReference type="InterPro" id="IPR032783">
    <property type="entry name" value="AraC_lig"/>
</dbReference>